<evidence type="ECO:0008006" key="3">
    <source>
        <dbReference type="Google" id="ProtNLM"/>
    </source>
</evidence>
<reference evidence="1" key="2">
    <citation type="submission" date="2021-04" db="EMBL/GenBank/DDBJ databases">
        <authorList>
            <person name="Gilroy R."/>
        </authorList>
    </citation>
    <scope>NUCLEOTIDE SEQUENCE</scope>
    <source>
        <strain evidence="1">CHK187-5294</strain>
    </source>
</reference>
<comment type="caution">
    <text evidence="1">The sequence shown here is derived from an EMBL/GenBank/DDBJ whole genome shotgun (WGS) entry which is preliminary data.</text>
</comment>
<dbReference type="PROSITE" id="PS51257">
    <property type="entry name" value="PROKAR_LIPOPROTEIN"/>
    <property type="match status" value="1"/>
</dbReference>
<sequence length="218" mass="23860">MKKLFSLLLFPALLCLIIGCSSQSGLVSRVSEYRSVLYTAKADGASLQASFSEREYPYAADGSAAEKSDVFEVRATLPDNTLTYRVSFETGGKPYEGEMNYDSVKQQFTFSVSLSAPQEEELAFTVSAEGEGAPSYTFAAKRTEGKLSLSDLLSTVSESRKDELADFAGENFDGEIYVRLLMQGESRYYYVGFIDRSGNCLSFLADADTGEVLATKKP</sequence>
<dbReference type="AlphaFoldDB" id="A0A9D2D0D8"/>
<accession>A0A9D2D0D8</accession>
<organism evidence="1 2">
    <name type="scientific">Candidatus Borkfalkia avistercoris</name>
    <dbReference type="NCBI Taxonomy" id="2838504"/>
    <lineage>
        <taxon>Bacteria</taxon>
        <taxon>Bacillati</taxon>
        <taxon>Bacillota</taxon>
        <taxon>Clostridia</taxon>
        <taxon>Christensenellales</taxon>
        <taxon>Christensenellaceae</taxon>
        <taxon>Candidatus Borkfalkia</taxon>
    </lineage>
</organism>
<proteinExistence type="predicted"/>
<dbReference type="Proteomes" id="UP000824132">
    <property type="component" value="Unassembled WGS sequence"/>
</dbReference>
<gene>
    <name evidence="1" type="ORF">H9727_07925</name>
</gene>
<reference evidence="1" key="1">
    <citation type="journal article" date="2021" name="PeerJ">
        <title>Extensive microbial diversity within the chicken gut microbiome revealed by metagenomics and culture.</title>
        <authorList>
            <person name="Gilroy R."/>
            <person name="Ravi A."/>
            <person name="Getino M."/>
            <person name="Pursley I."/>
            <person name="Horton D.L."/>
            <person name="Alikhan N.F."/>
            <person name="Baker D."/>
            <person name="Gharbi K."/>
            <person name="Hall N."/>
            <person name="Watson M."/>
            <person name="Adriaenssens E.M."/>
            <person name="Foster-Nyarko E."/>
            <person name="Jarju S."/>
            <person name="Secka A."/>
            <person name="Antonio M."/>
            <person name="Oren A."/>
            <person name="Chaudhuri R.R."/>
            <person name="La Ragione R."/>
            <person name="Hildebrand F."/>
            <person name="Pallen M.J."/>
        </authorList>
    </citation>
    <scope>NUCLEOTIDE SEQUENCE</scope>
    <source>
        <strain evidence="1">CHK187-5294</strain>
    </source>
</reference>
<evidence type="ECO:0000313" key="1">
    <source>
        <dbReference type="EMBL" id="HIZ04196.1"/>
    </source>
</evidence>
<protein>
    <recommendedName>
        <fullName evidence="3">PepSY domain-containing protein</fullName>
    </recommendedName>
</protein>
<evidence type="ECO:0000313" key="2">
    <source>
        <dbReference type="Proteomes" id="UP000824132"/>
    </source>
</evidence>
<dbReference type="EMBL" id="DXCL01000046">
    <property type="protein sequence ID" value="HIZ04196.1"/>
    <property type="molecule type" value="Genomic_DNA"/>
</dbReference>
<name>A0A9D2D0D8_9FIRM</name>